<feature type="compositionally biased region" description="Polar residues" evidence="1">
    <location>
        <begin position="16"/>
        <end position="28"/>
    </location>
</feature>
<sequence>MPEEQARDRRREMGTVPNSRQTAATACRTSAPVRHSVPVVIPAESSFRRTPESLSSHPALPSFPRNPPRHTRPRRHSGGRRNPRPHAQAASSWDYVRFERRPRSAG</sequence>
<evidence type="ECO:0000313" key="2">
    <source>
        <dbReference type="EMBL" id="SPD85045.1"/>
    </source>
</evidence>
<name>A0A2N9JC22_9ACTN</name>
<dbReference type="AlphaFoldDB" id="A0A2N9JC22"/>
<protein>
    <submittedName>
        <fullName evidence="2">Uncharacterized protein</fullName>
    </submittedName>
</protein>
<keyword evidence="3" id="KW-1185">Reference proteome</keyword>
<evidence type="ECO:0000313" key="3">
    <source>
        <dbReference type="Proteomes" id="UP000238164"/>
    </source>
</evidence>
<organism evidence="2 3">
    <name type="scientific">Micropruina glycogenica</name>
    <dbReference type="NCBI Taxonomy" id="75385"/>
    <lineage>
        <taxon>Bacteria</taxon>
        <taxon>Bacillati</taxon>
        <taxon>Actinomycetota</taxon>
        <taxon>Actinomycetes</taxon>
        <taxon>Propionibacteriales</taxon>
        <taxon>Nocardioidaceae</taxon>
        <taxon>Micropruina</taxon>
    </lineage>
</organism>
<feature type="compositionally biased region" description="Basic and acidic residues" evidence="1">
    <location>
        <begin position="1"/>
        <end position="13"/>
    </location>
</feature>
<feature type="region of interest" description="Disordered" evidence="1">
    <location>
        <begin position="1"/>
        <end position="32"/>
    </location>
</feature>
<proteinExistence type="predicted"/>
<gene>
    <name evidence="2" type="ORF">MPLG2_0009</name>
</gene>
<reference evidence="2 3" key="1">
    <citation type="submission" date="2018-02" db="EMBL/GenBank/DDBJ databases">
        <authorList>
            <person name="Cohen D.B."/>
            <person name="Kent A.D."/>
        </authorList>
    </citation>
    <scope>NUCLEOTIDE SEQUENCE [LARGE SCALE GENOMIC DNA]</scope>
    <source>
        <strain evidence="2">1</strain>
    </source>
</reference>
<dbReference type="EMBL" id="LT985188">
    <property type="protein sequence ID" value="SPD85045.1"/>
    <property type="molecule type" value="Genomic_DNA"/>
</dbReference>
<feature type="compositionally biased region" description="Basic residues" evidence="1">
    <location>
        <begin position="67"/>
        <end position="84"/>
    </location>
</feature>
<dbReference type="Proteomes" id="UP000238164">
    <property type="component" value="Chromosome 1"/>
</dbReference>
<accession>A0A2N9JC22</accession>
<dbReference type="KEGG" id="mgg:MPLG2_0009"/>
<evidence type="ECO:0000256" key="1">
    <source>
        <dbReference type="SAM" id="MobiDB-lite"/>
    </source>
</evidence>
<feature type="region of interest" description="Disordered" evidence="1">
    <location>
        <begin position="44"/>
        <end position="106"/>
    </location>
</feature>
<feature type="compositionally biased region" description="Basic and acidic residues" evidence="1">
    <location>
        <begin position="96"/>
        <end position="106"/>
    </location>
</feature>